<sequence length="349" mass="37765">MEDIKGGIVMANLKFRLIKEGVGPKGGVPLNIAFIDIRDIKEAGITIEHAFNAISKEVNGPIGMNVFDMDAVTTTSDGIAVDGAIIAMAAGDIGKVHKEFGILYMEEIPVTDELISEEPHLIQLVKNYQGKRLFRGPDPRKKLIPVHNAVMTGKAVNNNSATEMMNAVTMKEIILPILGQIQIMRDGPILFGYTGEVISVGIGMTVAEKYGRVFPTRQFRAGDTAHGSGQYAKTLKKNIPCIVASKAILAKYTIQALKAGMVPGKDIGCSPAVLCIAKAMGVPIAFDNITEKAWVELESVGITREFLKAKSRVLTEDEIIERSDEIVPGVEEPVAMSSMDIVEKVEIFV</sequence>
<proteinExistence type="predicted"/>
<evidence type="ECO:0000313" key="2">
    <source>
        <dbReference type="Proteomes" id="UP000295325"/>
    </source>
</evidence>
<dbReference type="EMBL" id="SOAZ01000005">
    <property type="protein sequence ID" value="TDT61903.1"/>
    <property type="molecule type" value="Genomic_DNA"/>
</dbReference>
<accession>A0A4R7KRD0</accession>
<keyword evidence="2" id="KW-1185">Reference proteome</keyword>
<evidence type="ECO:0000313" key="1">
    <source>
        <dbReference type="EMBL" id="TDT61903.1"/>
    </source>
</evidence>
<dbReference type="AlphaFoldDB" id="A0A4R7KRD0"/>
<name>A0A4R7KRD0_9CLOT</name>
<comment type="caution">
    <text evidence="1">The sequence shown here is derived from an EMBL/GenBank/DDBJ whole genome shotgun (WGS) entry which is preliminary data.</text>
</comment>
<gene>
    <name evidence="1" type="ORF">EDD71_10582</name>
</gene>
<reference evidence="1 2" key="1">
    <citation type="submission" date="2019-03" db="EMBL/GenBank/DDBJ databases">
        <title>Genomic Encyclopedia of Type Strains, Phase IV (KMG-IV): sequencing the most valuable type-strain genomes for metagenomic binning, comparative biology and taxonomic classification.</title>
        <authorList>
            <person name="Goeker M."/>
        </authorList>
    </citation>
    <scope>NUCLEOTIDE SEQUENCE [LARGE SCALE GENOMIC DNA]</scope>
    <source>
        <strain evidence="1 2">DSM 24455</strain>
    </source>
</reference>
<organism evidence="1 2">
    <name type="scientific">Fonticella tunisiensis</name>
    <dbReference type="NCBI Taxonomy" id="1096341"/>
    <lineage>
        <taxon>Bacteria</taxon>
        <taxon>Bacillati</taxon>
        <taxon>Bacillota</taxon>
        <taxon>Clostridia</taxon>
        <taxon>Eubacteriales</taxon>
        <taxon>Clostridiaceae</taxon>
        <taxon>Fonticella</taxon>
    </lineage>
</organism>
<dbReference type="Proteomes" id="UP000295325">
    <property type="component" value="Unassembled WGS sequence"/>
</dbReference>
<protein>
    <submittedName>
        <fullName evidence="1">Uncharacterized protein</fullName>
    </submittedName>
</protein>